<evidence type="ECO:0000313" key="12">
    <source>
        <dbReference type="EMBL" id="EFU75046.1"/>
    </source>
</evidence>
<evidence type="ECO:0000256" key="1">
    <source>
        <dbReference type="ARBA" id="ARBA00003618"/>
    </source>
</evidence>
<dbReference type="FunFam" id="3.40.50.300:FF:000356">
    <property type="entry name" value="DNA repair protein RecN"/>
    <property type="match status" value="1"/>
</dbReference>
<dbReference type="OrthoDB" id="9806954at2"/>
<dbReference type="PATRIC" id="fig|888064.11.peg.817"/>
<keyword evidence="6" id="KW-0067">ATP-binding</keyword>
<accession>E6LCK4</accession>
<dbReference type="GO" id="GO:0006310">
    <property type="term" value="P:DNA recombination"/>
    <property type="evidence" value="ECO:0007669"/>
    <property type="project" value="InterPro"/>
</dbReference>
<evidence type="ECO:0000256" key="4">
    <source>
        <dbReference type="ARBA" id="ARBA00022741"/>
    </source>
</evidence>
<protein>
    <recommendedName>
        <fullName evidence="3 9">DNA repair protein RecN</fullName>
    </recommendedName>
    <alternativeName>
        <fullName evidence="8 9">Recombination protein N</fullName>
    </alternativeName>
</protein>
<name>E6LCK4_ENTI1</name>
<keyword evidence="5 9" id="KW-0227">DNA damage</keyword>
<comment type="similarity">
    <text evidence="2 9">Belongs to the RecN family.</text>
</comment>
<dbReference type="STRING" id="888064.HMPREF9088_0094"/>
<dbReference type="EMBL" id="AEPV01000003">
    <property type="protein sequence ID" value="EFU75046.1"/>
    <property type="molecule type" value="Genomic_DNA"/>
</dbReference>
<dbReference type="eggNOG" id="COG0497">
    <property type="taxonomic scope" value="Bacteria"/>
</dbReference>
<dbReference type="InterPro" id="IPR027417">
    <property type="entry name" value="P-loop_NTPase"/>
</dbReference>
<dbReference type="Proteomes" id="UP000010296">
    <property type="component" value="Unassembled WGS sequence"/>
</dbReference>
<gene>
    <name evidence="12" type="primary">recN</name>
    <name evidence="12" type="ORF">HMPREF9088_0094</name>
</gene>
<evidence type="ECO:0000256" key="2">
    <source>
        <dbReference type="ARBA" id="ARBA00009441"/>
    </source>
</evidence>
<keyword evidence="10" id="KW-0175">Coiled coil</keyword>
<dbReference type="HOGENOM" id="CLU_018297_3_1_9"/>
<evidence type="ECO:0000256" key="8">
    <source>
        <dbReference type="ARBA" id="ARBA00033408"/>
    </source>
</evidence>
<evidence type="ECO:0000256" key="3">
    <source>
        <dbReference type="ARBA" id="ARBA00021315"/>
    </source>
</evidence>
<dbReference type="InterPro" id="IPR004604">
    <property type="entry name" value="DNA_recomb/repair_RecN"/>
</dbReference>
<feature type="domain" description="RecF/RecN/SMC N-terminal" evidence="11">
    <location>
        <begin position="2"/>
        <end position="510"/>
    </location>
</feature>
<evidence type="ECO:0000259" key="11">
    <source>
        <dbReference type="Pfam" id="PF02463"/>
    </source>
</evidence>
<keyword evidence="13" id="KW-1185">Reference proteome</keyword>
<dbReference type="SUPFAM" id="SSF52540">
    <property type="entry name" value="P-loop containing nucleoside triphosphate hydrolases"/>
    <property type="match status" value="1"/>
</dbReference>
<dbReference type="GO" id="GO:0006281">
    <property type="term" value="P:DNA repair"/>
    <property type="evidence" value="ECO:0007669"/>
    <property type="project" value="UniProtKB-KW"/>
</dbReference>
<comment type="caution">
    <text evidence="12">The sequence shown here is derived from an EMBL/GenBank/DDBJ whole genome shotgun (WGS) entry which is preliminary data.</text>
</comment>
<dbReference type="RefSeq" id="WP_007207115.1">
    <property type="nucleotide sequence ID" value="NZ_GL622241.1"/>
</dbReference>
<comment type="function">
    <text evidence="1 9">May be involved in recombinational repair of damaged DNA.</text>
</comment>
<dbReference type="PANTHER" id="PTHR11059:SF0">
    <property type="entry name" value="DNA REPAIR PROTEIN RECN"/>
    <property type="match status" value="1"/>
</dbReference>
<evidence type="ECO:0000256" key="6">
    <source>
        <dbReference type="ARBA" id="ARBA00022840"/>
    </source>
</evidence>
<dbReference type="Gene3D" id="3.40.50.300">
    <property type="entry name" value="P-loop containing nucleotide triphosphate hydrolases"/>
    <property type="match status" value="2"/>
</dbReference>
<evidence type="ECO:0000256" key="5">
    <source>
        <dbReference type="ARBA" id="ARBA00022763"/>
    </source>
</evidence>
<evidence type="ECO:0000256" key="10">
    <source>
        <dbReference type="SAM" id="Coils"/>
    </source>
</evidence>
<dbReference type="NCBIfam" id="TIGR00634">
    <property type="entry name" value="recN"/>
    <property type="match status" value="1"/>
</dbReference>
<evidence type="ECO:0000256" key="9">
    <source>
        <dbReference type="PIRNR" id="PIRNR003128"/>
    </source>
</evidence>
<dbReference type="CDD" id="cd03241">
    <property type="entry name" value="ABC_RecN"/>
    <property type="match status" value="2"/>
</dbReference>
<dbReference type="InterPro" id="IPR003395">
    <property type="entry name" value="RecF/RecN/SMC_N"/>
</dbReference>
<dbReference type="GO" id="GO:0005524">
    <property type="term" value="F:ATP binding"/>
    <property type="evidence" value="ECO:0007669"/>
    <property type="project" value="UniProtKB-KW"/>
</dbReference>
<dbReference type="Pfam" id="PF02463">
    <property type="entry name" value="SMC_N"/>
    <property type="match status" value="1"/>
</dbReference>
<dbReference type="GO" id="GO:0043590">
    <property type="term" value="C:bacterial nucleoid"/>
    <property type="evidence" value="ECO:0007669"/>
    <property type="project" value="TreeGrafter"/>
</dbReference>
<keyword evidence="4" id="KW-0547">Nucleotide-binding</keyword>
<keyword evidence="7 9" id="KW-0234">DNA repair</keyword>
<dbReference type="PIRSF" id="PIRSF003128">
    <property type="entry name" value="RecN"/>
    <property type="match status" value="1"/>
</dbReference>
<dbReference type="AlphaFoldDB" id="E6LCK4"/>
<evidence type="ECO:0000256" key="7">
    <source>
        <dbReference type="ARBA" id="ARBA00023204"/>
    </source>
</evidence>
<dbReference type="FunFam" id="3.40.50.300:FF:000319">
    <property type="entry name" value="DNA repair protein RecN"/>
    <property type="match status" value="1"/>
</dbReference>
<reference evidence="12 13" key="1">
    <citation type="submission" date="2010-12" db="EMBL/GenBank/DDBJ databases">
        <authorList>
            <person name="Muzny D."/>
            <person name="Qin X."/>
            <person name="Deng J."/>
            <person name="Jiang H."/>
            <person name="Liu Y."/>
            <person name="Qu J."/>
            <person name="Song X.-Z."/>
            <person name="Zhang L."/>
            <person name="Thornton R."/>
            <person name="Coyle M."/>
            <person name="Francisco L."/>
            <person name="Jackson L."/>
            <person name="Javaid M."/>
            <person name="Korchina V."/>
            <person name="Kovar C."/>
            <person name="Mata R."/>
            <person name="Mathew T."/>
            <person name="Ngo R."/>
            <person name="Nguyen L."/>
            <person name="Nguyen N."/>
            <person name="Okwuonu G."/>
            <person name="Ongeri F."/>
            <person name="Pham C."/>
            <person name="Simmons D."/>
            <person name="Wilczek-Boney K."/>
            <person name="Hale W."/>
            <person name="Jakkamsetti A."/>
            <person name="Pham P."/>
            <person name="Ruth R."/>
            <person name="San Lucas F."/>
            <person name="Warren J."/>
            <person name="Zhang J."/>
            <person name="Zhao Z."/>
            <person name="Zhou C."/>
            <person name="Zhu D."/>
            <person name="Lee S."/>
            <person name="Bess C."/>
            <person name="Blankenburg K."/>
            <person name="Forbes L."/>
            <person name="Fu Q."/>
            <person name="Gubbala S."/>
            <person name="Hirani K."/>
            <person name="Jayaseelan J.C."/>
            <person name="Lara F."/>
            <person name="Munidasa M."/>
            <person name="Palculict T."/>
            <person name="Patil S."/>
            <person name="Pu L.-L."/>
            <person name="Saada N."/>
            <person name="Tang L."/>
            <person name="Weissenberger G."/>
            <person name="Zhu Y."/>
            <person name="Hemphill L."/>
            <person name="Shang Y."/>
            <person name="Youmans B."/>
            <person name="Ayvaz T."/>
            <person name="Ross M."/>
            <person name="Santibanez J."/>
            <person name="Aqrawi P."/>
            <person name="Gross S."/>
            <person name="Joshi V."/>
            <person name="Fowler G."/>
            <person name="Nazareth L."/>
            <person name="Reid J."/>
            <person name="Worley K."/>
            <person name="Petrosino J."/>
            <person name="Highlander S."/>
            <person name="Gibbs R."/>
        </authorList>
    </citation>
    <scope>NUCLEOTIDE SEQUENCE [LARGE SCALE GENOMIC DNA]</scope>
    <source>
        <strain evidence="13">DSM 15952 / CCUG 50447 / LMG 22039 / TP 1.5</strain>
    </source>
</reference>
<dbReference type="GO" id="GO:0009432">
    <property type="term" value="P:SOS response"/>
    <property type="evidence" value="ECO:0007669"/>
    <property type="project" value="TreeGrafter"/>
</dbReference>
<evidence type="ECO:0000313" key="13">
    <source>
        <dbReference type="Proteomes" id="UP000010296"/>
    </source>
</evidence>
<sequence>MLIEMTIENFAIIESLTLSFHEGMTTLTGETGAGKSIIIDALGLLAGSRASVDVIRQGADRCHLEGVFDWPKNPQFFALMQELLVNQEEDYLVVQRDIALNGKSICRVNGHVMTLANLKRIGRFLVDIQGQNEHQSLLQADQHQRLLDEFGGSDFQLALTEYKALYKEWQALAKTVLSRKKNEQSYVQRLDMLRYQVDEIEQAELVSGEEESLSEERDKLLNFQKIVDAFASVHQLLSTDDHGVLDNVSLAANELESVASFGKEYELLSESLTTVYYQLQDVAADLSRQMDLLEFDEQRLHQIEDRLEIIHQLKRKYGESVEFILAYYEKISLELLETAQSDGQLDQLESLLKEKEEQVAKKAAILHENRKEISRRLEKAIMNELRELYMEHTQFAVRFEALSQGYNEFGKDDVLFYLSANPGEPLRPLEKVASGGEISRILLALKTVFSTSQELTSIVFDEVDTGVSGRVAQAIAEKISQIGRRSQVLCITHLPQVAAFADFQYFISKTVQNNRTKTTVVELTKEERVEEIARMLAGAEVTTLTKEHAKELLRLAQKSNR</sequence>
<organism evidence="12 13">
    <name type="scientific">Enterococcus italicus (strain DSM 15952 / CCUG 50447 / LMG 22039 / TP 1.5)</name>
    <dbReference type="NCBI Taxonomy" id="888064"/>
    <lineage>
        <taxon>Bacteria</taxon>
        <taxon>Bacillati</taxon>
        <taxon>Bacillota</taxon>
        <taxon>Bacilli</taxon>
        <taxon>Lactobacillales</taxon>
        <taxon>Enterococcaceae</taxon>
        <taxon>Enterococcus</taxon>
    </lineage>
</organism>
<dbReference type="PANTHER" id="PTHR11059">
    <property type="entry name" value="DNA REPAIR PROTEIN RECN"/>
    <property type="match status" value="1"/>
</dbReference>
<proteinExistence type="inferred from homology"/>
<feature type="coiled-coil region" evidence="10">
    <location>
        <begin position="338"/>
        <end position="365"/>
    </location>
</feature>